<dbReference type="AlphaFoldDB" id="A0A438D6F7"/>
<reference evidence="2 3" key="1">
    <citation type="journal article" date="2018" name="PLoS Genet.">
        <title>Population sequencing reveals clonal diversity and ancestral inbreeding in the grapevine cultivar Chardonnay.</title>
        <authorList>
            <person name="Roach M.J."/>
            <person name="Johnson D.L."/>
            <person name="Bohlmann J."/>
            <person name="van Vuuren H.J."/>
            <person name="Jones S.J."/>
            <person name="Pretorius I.S."/>
            <person name="Schmidt S.A."/>
            <person name="Borneman A.R."/>
        </authorList>
    </citation>
    <scope>NUCLEOTIDE SEQUENCE [LARGE SCALE GENOMIC DNA]</scope>
    <source>
        <strain evidence="3">cv. Chardonnay</strain>
        <tissue evidence="2">Leaf</tissue>
    </source>
</reference>
<evidence type="ECO:0000256" key="1">
    <source>
        <dbReference type="SAM" id="MobiDB-lite"/>
    </source>
</evidence>
<proteinExistence type="predicted"/>
<protein>
    <submittedName>
        <fullName evidence="2">Uncharacterized protein</fullName>
    </submittedName>
</protein>
<sequence>MSDEPASTLASIQEFMARVLPLGTSHGIPFYLLDHCETTPPPTATVSPPIVTTTDDTRLAKQEARVERLEFRMRQIRLQDGGFTWDDRDDIPATRLPTKFWLPDIEHYSGIDCPKIHLKLYNTVIKAHGIDDAQLVAIFPITNIDVSRQELEATKQRPDNSISSFGSYWRAKDLKNLIHAAFSVEEAIARGLWTDIAHSPDNKGKKLVGSSSRFGEVDTISYQHQRPALHSSYRPPTVRAHLSHP</sequence>
<dbReference type="EMBL" id="QGNW01001776">
    <property type="protein sequence ID" value="RVW30982.1"/>
    <property type="molecule type" value="Genomic_DNA"/>
</dbReference>
<evidence type="ECO:0000313" key="2">
    <source>
        <dbReference type="EMBL" id="RVW30982.1"/>
    </source>
</evidence>
<evidence type="ECO:0000313" key="3">
    <source>
        <dbReference type="Proteomes" id="UP000288805"/>
    </source>
</evidence>
<gene>
    <name evidence="2" type="ORF">CK203_098738</name>
</gene>
<feature type="region of interest" description="Disordered" evidence="1">
    <location>
        <begin position="223"/>
        <end position="245"/>
    </location>
</feature>
<comment type="caution">
    <text evidence="2">The sequence shown here is derived from an EMBL/GenBank/DDBJ whole genome shotgun (WGS) entry which is preliminary data.</text>
</comment>
<dbReference type="Proteomes" id="UP000288805">
    <property type="component" value="Unassembled WGS sequence"/>
</dbReference>
<name>A0A438D6F7_VITVI</name>
<accession>A0A438D6F7</accession>
<organism evidence="2 3">
    <name type="scientific">Vitis vinifera</name>
    <name type="common">Grape</name>
    <dbReference type="NCBI Taxonomy" id="29760"/>
    <lineage>
        <taxon>Eukaryota</taxon>
        <taxon>Viridiplantae</taxon>
        <taxon>Streptophyta</taxon>
        <taxon>Embryophyta</taxon>
        <taxon>Tracheophyta</taxon>
        <taxon>Spermatophyta</taxon>
        <taxon>Magnoliopsida</taxon>
        <taxon>eudicotyledons</taxon>
        <taxon>Gunneridae</taxon>
        <taxon>Pentapetalae</taxon>
        <taxon>rosids</taxon>
        <taxon>Vitales</taxon>
        <taxon>Vitaceae</taxon>
        <taxon>Viteae</taxon>
        <taxon>Vitis</taxon>
    </lineage>
</organism>